<feature type="domain" description="Cyclin-like" evidence="5">
    <location>
        <begin position="216"/>
        <end position="298"/>
    </location>
</feature>
<organism evidence="7 8">
    <name type="scientific">Paramecium primaurelia</name>
    <dbReference type="NCBI Taxonomy" id="5886"/>
    <lineage>
        <taxon>Eukaryota</taxon>
        <taxon>Sar</taxon>
        <taxon>Alveolata</taxon>
        <taxon>Ciliophora</taxon>
        <taxon>Intramacronucleata</taxon>
        <taxon>Oligohymenophorea</taxon>
        <taxon>Peniculida</taxon>
        <taxon>Parameciidae</taxon>
        <taxon>Paramecium</taxon>
    </lineage>
</organism>
<dbReference type="InterPro" id="IPR013763">
    <property type="entry name" value="Cyclin-like_dom"/>
</dbReference>
<evidence type="ECO:0000313" key="7">
    <source>
        <dbReference type="EMBL" id="CAD8043706.1"/>
    </source>
</evidence>
<dbReference type="GO" id="GO:0051301">
    <property type="term" value="P:cell division"/>
    <property type="evidence" value="ECO:0007669"/>
    <property type="project" value="UniProtKB-KW"/>
</dbReference>
<evidence type="ECO:0000259" key="5">
    <source>
        <dbReference type="SMART" id="SM00385"/>
    </source>
</evidence>
<dbReference type="InterPro" id="IPR004367">
    <property type="entry name" value="Cyclin_C-dom"/>
</dbReference>
<sequence length="336" mass="40123">MIHEQYRFFGKELVNSSGEFQKENTDRNKPKHLTVLPRYLKLNLWQEEKENKIEVENNIHQLCSFDQQMIKDPQFTSLYNQEIFTYLLSQEEKYLVSNNYMNEQQQPDLNARMRAILLDWLIDVHLKFKLRDETLYVTTYLIDRFLNLKTTTRQQLQLVGVASLFIACKYEEIYPPDLKDFVYITDNAYTKQDVLDMEGQILQTLDFSITQPSSYCFLQRFGRISGLDNKNLYLAQYLLELSMIDMKFMNYKPSFLSAAAIYLVHKIRKTPQSWNEEMQKMTGYNEQELRYCAKEMCLILQSSDKSNLQAVRKKFAQPKYLEVSRIRVERQVKQQK</sequence>
<dbReference type="CDD" id="cd20507">
    <property type="entry name" value="CYCLIN_CCNB1-like_rpt1"/>
    <property type="match status" value="1"/>
</dbReference>
<dbReference type="SMART" id="SM01332">
    <property type="entry name" value="Cyclin_C"/>
    <property type="match status" value="1"/>
</dbReference>
<evidence type="ECO:0000256" key="2">
    <source>
        <dbReference type="ARBA" id="ARBA00023127"/>
    </source>
</evidence>
<dbReference type="PANTHER" id="PTHR10177">
    <property type="entry name" value="CYCLINS"/>
    <property type="match status" value="1"/>
</dbReference>
<evidence type="ECO:0000256" key="3">
    <source>
        <dbReference type="ARBA" id="ARBA00023306"/>
    </source>
</evidence>
<dbReference type="Pfam" id="PF02984">
    <property type="entry name" value="Cyclin_C"/>
    <property type="match status" value="1"/>
</dbReference>
<comment type="caution">
    <text evidence="7">The sequence shown here is derived from an EMBL/GenBank/DDBJ whole genome shotgun (WGS) entry which is preliminary data.</text>
</comment>
<dbReference type="InterPro" id="IPR039361">
    <property type="entry name" value="Cyclin"/>
</dbReference>
<evidence type="ECO:0000313" key="8">
    <source>
        <dbReference type="Proteomes" id="UP000688137"/>
    </source>
</evidence>
<proteinExistence type="inferred from homology"/>
<keyword evidence="2 4" id="KW-0195">Cyclin</keyword>
<keyword evidence="8" id="KW-1185">Reference proteome</keyword>
<keyword evidence="1" id="KW-0132">Cell division</keyword>
<gene>
    <name evidence="7" type="ORF">PPRIM_AZ9-3.1.T0050360</name>
</gene>
<dbReference type="AlphaFoldDB" id="A0A8S1JTT1"/>
<dbReference type="OMA" id="LLDYKCL"/>
<dbReference type="SMART" id="SM00385">
    <property type="entry name" value="CYCLIN"/>
    <property type="match status" value="2"/>
</dbReference>
<dbReference type="InterPro" id="IPR006671">
    <property type="entry name" value="Cyclin_N"/>
</dbReference>
<protein>
    <submittedName>
        <fullName evidence="7">Uncharacterized protein</fullName>
    </submittedName>
</protein>
<dbReference type="Pfam" id="PF00134">
    <property type="entry name" value="Cyclin_N"/>
    <property type="match status" value="1"/>
</dbReference>
<dbReference type="InterPro" id="IPR046965">
    <property type="entry name" value="Cyclin_A/B-like"/>
</dbReference>
<feature type="domain" description="Cyclin C-terminal" evidence="6">
    <location>
        <begin position="212"/>
        <end position="329"/>
    </location>
</feature>
<evidence type="ECO:0000259" key="6">
    <source>
        <dbReference type="SMART" id="SM01332"/>
    </source>
</evidence>
<reference evidence="7" key="1">
    <citation type="submission" date="2021-01" db="EMBL/GenBank/DDBJ databases">
        <authorList>
            <consortium name="Genoscope - CEA"/>
            <person name="William W."/>
        </authorList>
    </citation>
    <scope>NUCLEOTIDE SEQUENCE</scope>
</reference>
<keyword evidence="3" id="KW-0131">Cell cycle</keyword>
<comment type="similarity">
    <text evidence="4">Belongs to the cyclin family.</text>
</comment>
<evidence type="ECO:0000256" key="1">
    <source>
        <dbReference type="ARBA" id="ARBA00022618"/>
    </source>
</evidence>
<dbReference type="FunFam" id="1.10.472.10:FF:000001">
    <property type="entry name" value="G2/mitotic-specific cyclin"/>
    <property type="match status" value="1"/>
</dbReference>
<dbReference type="PIRSF" id="PIRSF001771">
    <property type="entry name" value="Cyclin_A_B_D_E"/>
    <property type="match status" value="1"/>
</dbReference>
<name>A0A8S1JTT1_PARPR</name>
<feature type="domain" description="Cyclin-like" evidence="5">
    <location>
        <begin position="119"/>
        <end position="203"/>
    </location>
</feature>
<dbReference type="Proteomes" id="UP000688137">
    <property type="component" value="Unassembled WGS sequence"/>
</dbReference>
<accession>A0A8S1JTT1</accession>
<dbReference type="EMBL" id="CAJJDM010000002">
    <property type="protein sequence ID" value="CAD8043706.1"/>
    <property type="molecule type" value="Genomic_DNA"/>
</dbReference>
<evidence type="ECO:0000256" key="4">
    <source>
        <dbReference type="RuleBase" id="RU000383"/>
    </source>
</evidence>